<organism evidence="9 10">
    <name type="scientific">Pristionchus entomophagus</name>
    <dbReference type="NCBI Taxonomy" id="358040"/>
    <lineage>
        <taxon>Eukaryota</taxon>
        <taxon>Metazoa</taxon>
        <taxon>Ecdysozoa</taxon>
        <taxon>Nematoda</taxon>
        <taxon>Chromadorea</taxon>
        <taxon>Rhabditida</taxon>
        <taxon>Rhabditina</taxon>
        <taxon>Diplogasteromorpha</taxon>
        <taxon>Diplogasteroidea</taxon>
        <taxon>Neodiplogasteridae</taxon>
        <taxon>Pristionchus</taxon>
    </lineage>
</organism>
<feature type="region of interest" description="Disordered" evidence="7">
    <location>
        <begin position="1"/>
        <end position="21"/>
    </location>
</feature>
<dbReference type="EMBL" id="BTSX01000001">
    <property type="protein sequence ID" value="GMS80161.1"/>
    <property type="molecule type" value="Genomic_DNA"/>
</dbReference>
<evidence type="ECO:0000313" key="9">
    <source>
        <dbReference type="EMBL" id="GMS80161.1"/>
    </source>
</evidence>
<dbReference type="InterPro" id="IPR029063">
    <property type="entry name" value="SAM-dependent_MTases_sf"/>
</dbReference>
<feature type="region of interest" description="Disordered" evidence="7">
    <location>
        <begin position="313"/>
        <end position="338"/>
    </location>
</feature>
<dbReference type="PANTHER" id="PTHR23245:SF25">
    <property type="entry name" value="TRNA WYBUTOSINE-SYNTHESIZING PROTEIN 2 HOMOLOG"/>
    <property type="match status" value="1"/>
</dbReference>
<evidence type="ECO:0000256" key="7">
    <source>
        <dbReference type="SAM" id="MobiDB-lite"/>
    </source>
</evidence>
<comment type="caution">
    <text evidence="9">The sequence shown here is derived from an EMBL/GenBank/DDBJ whole genome shotgun (WGS) entry which is preliminary data.</text>
</comment>
<evidence type="ECO:0000256" key="2">
    <source>
        <dbReference type="ARBA" id="ARBA00012265"/>
    </source>
</evidence>
<dbReference type="FunFam" id="3.30.300.110:FF:000002">
    <property type="entry name" value="tRNA wybutosine-synthesizing protein 2 homolog"/>
    <property type="match status" value="1"/>
</dbReference>
<dbReference type="GO" id="GO:0005737">
    <property type="term" value="C:cytoplasm"/>
    <property type="evidence" value="ECO:0007669"/>
    <property type="project" value="TreeGrafter"/>
</dbReference>
<evidence type="ECO:0000256" key="4">
    <source>
        <dbReference type="ARBA" id="ARBA00022691"/>
    </source>
</evidence>
<dbReference type="GO" id="GO:0008175">
    <property type="term" value="F:tRNA methyltransferase activity"/>
    <property type="evidence" value="ECO:0007669"/>
    <property type="project" value="TreeGrafter"/>
</dbReference>
<dbReference type="GO" id="GO:0031591">
    <property type="term" value="P:wybutosine biosynthetic process"/>
    <property type="evidence" value="ECO:0007669"/>
    <property type="project" value="TreeGrafter"/>
</dbReference>
<dbReference type="Gene3D" id="3.30.300.110">
    <property type="entry name" value="Met-10+ protein-like domains"/>
    <property type="match status" value="1"/>
</dbReference>
<feature type="domain" description="SAM-dependent methyltransferase TRM5/TYW2-type" evidence="8">
    <location>
        <begin position="60"/>
        <end position="363"/>
    </location>
</feature>
<evidence type="ECO:0000256" key="6">
    <source>
        <dbReference type="ARBA" id="ARBA00049400"/>
    </source>
</evidence>
<dbReference type="InterPro" id="IPR056744">
    <property type="entry name" value="TRM5/TYW2-like_N"/>
</dbReference>
<accession>A0AAV5SAC2</accession>
<dbReference type="GO" id="GO:0030488">
    <property type="term" value="P:tRNA methylation"/>
    <property type="evidence" value="ECO:0007669"/>
    <property type="project" value="TreeGrafter"/>
</dbReference>
<keyword evidence="4" id="KW-0949">S-adenosyl-L-methionine</keyword>
<dbReference type="EC" id="2.5.1.114" evidence="2"/>
<dbReference type="InterPro" id="IPR030382">
    <property type="entry name" value="MeTrfase_TRM5/TYW2"/>
</dbReference>
<dbReference type="Pfam" id="PF25133">
    <property type="entry name" value="TYW2_N_2"/>
    <property type="match status" value="1"/>
</dbReference>
<dbReference type="AlphaFoldDB" id="A0AAV5SAC2"/>
<dbReference type="PROSITE" id="PS51684">
    <property type="entry name" value="SAM_MT_TRM5_TYW2"/>
    <property type="match status" value="1"/>
</dbReference>
<dbReference type="CDD" id="cd02440">
    <property type="entry name" value="AdoMet_MTases"/>
    <property type="match status" value="1"/>
</dbReference>
<evidence type="ECO:0000256" key="3">
    <source>
        <dbReference type="ARBA" id="ARBA00022679"/>
    </source>
</evidence>
<feature type="non-terminal residue" evidence="9">
    <location>
        <position position="363"/>
    </location>
</feature>
<keyword evidence="3" id="KW-0808">Transferase</keyword>
<comment type="catalytic activity">
    <reaction evidence="6">
        <text>4-demethylwyosine(37) in tRNA(Phe) + S-adenosyl-L-methionine = 4-demethyl-7-[(3S)-3-amino-3-carboxypropyl]wyosine(37) in tRNA(Phe) + S-methyl-5'-thioadenosine + H(+)</text>
        <dbReference type="Rhea" id="RHEA:36355"/>
        <dbReference type="Rhea" id="RHEA-COMP:10164"/>
        <dbReference type="Rhea" id="RHEA-COMP:10378"/>
        <dbReference type="ChEBI" id="CHEBI:15378"/>
        <dbReference type="ChEBI" id="CHEBI:17509"/>
        <dbReference type="ChEBI" id="CHEBI:59789"/>
        <dbReference type="ChEBI" id="CHEBI:64315"/>
        <dbReference type="ChEBI" id="CHEBI:73550"/>
        <dbReference type="EC" id="2.5.1.114"/>
    </reaction>
</comment>
<dbReference type="Gene3D" id="3.40.50.150">
    <property type="entry name" value="Vaccinia Virus protein VP39"/>
    <property type="match status" value="1"/>
</dbReference>
<evidence type="ECO:0000313" key="10">
    <source>
        <dbReference type="Proteomes" id="UP001432027"/>
    </source>
</evidence>
<sequence>MLARQSSLKSEDSAGGSRKGSVDILKKASPFGEMLEAVRRKAESLQLWDEEMQRDLPKRWEKHGDMIIFPQNSFTHQNWKYIGREVWRVVADSLKVARLGRKRVIDERTPHVDLLFGSDGWVEHVDERGIRYIYDASKRVFNIDKTREMKRISEFDCHGEIVVDMYAGSGYFTFPFAIACCAKKVYAIDWDEDTVEALVRSRSANGVDEVVEIIQGDARRMSPQGMADRVYLGLVPSCHAHLLTASRFLHLSFSFPTVSSPLRALSPQGGIVHVQESIDTKKPRVILKRKPMLKSVSKLESVDEIGIIPSTSEEKKKKEKTIPPVMEETPELDEEGKPRLEGNSLVRLQSFKRWRIERCLIPW</sequence>
<dbReference type="PANTHER" id="PTHR23245">
    <property type="entry name" value="TRNA METHYLTRANSFERASE"/>
    <property type="match status" value="1"/>
</dbReference>
<dbReference type="SUPFAM" id="SSF53335">
    <property type="entry name" value="S-adenosyl-L-methionine-dependent methyltransferases"/>
    <property type="match status" value="1"/>
</dbReference>
<evidence type="ECO:0000256" key="5">
    <source>
        <dbReference type="ARBA" id="ARBA00022694"/>
    </source>
</evidence>
<comment type="pathway">
    <text evidence="1">tRNA modification; wybutosine-tRNA(Phe) biosynthesis.</text>
</comment>
<evidence type="ECO:0000256" key="1">
    <source>
        <dbReference type="ARBA" id="ARBA00004797"/>
    </source>
</evidence>
<keyword evidence="10" id="KW-1185">Reference proteome</keyword>
<evidence type="ECO:0000259" key="8">
    <source>
        <dbReference type="PROSITE" id="PS51684"/>
    </source>
</evidence>
<dbReference type="GO" id="GO:0102522">
    <property type="term" value="F:tRNA 4-demethylwyosine alpha-amino-alpha-carboxypropyltransferase activity"/>
    <property type="evidence" value="ECO:0007669"/>
    <property type="project" value="UniProtKB-EC"/>
</dbReference>
<reference evidence="9" key="1">
    <citation type="submission" date="2023-10" db="EMBL/GenBank/DDBJ databases">
        <title>Genome assembly of Pristionchus species.</title>
        <authorList>
            <person name="Yoshida K."/>
            <person name="Sommer R.J."/>
        </authorList>
    </citation>
    <scope>NUCLEOTIDE SEQUENCE</scope>
    <source>
        <strain evidence="9">RS0144</strain>
    </source>
</reference>
<name>A0AAV5SAC2_9BILA</name>
<dbReference type="InterPro" id="IPR056743">
    <property type="entry name" value="TRM5-TYW2-like_MTfase"/>
</dbReference>
<gene>
    <name evidence="9" type="ORF">PENTCL1PPCAC_2336</name>
</gene>
<keyword evidence="5" id="KW-0819">tRNA processing</keyword>
<dbReference type="Pfam" id="PF02475">
    <property type="entry name" value="TRM5-TYW2_MTfase"/>
    <property type="match status" value="1"/>
</dbReference>
<protein>
    <recommendedName>
        <fullName evidence="2">tRNA(Phe) (4-demethylwyosine(37)-C(7)) aminocarboxypropyltransferase</fullName>
        <ecNumber evidence="2">2.5.1.114</ecNumber>
    </recommendedName>
</protein>
<dbReference type="Proteomes" id="UP001432027">
    <property type="component" value="Unassembled WGS sequence"/>
</dbReference>
<proteinExistence type="predicted"/>